<dbReference type="Pfam" id="PF04195">
    <property type="entry name" value="Transposase_28"/>
    <property type="match status" value="1"/>
</dbReference>
<evidence type="ECO:0000259" key="1">
    <source>
        <dbReference type="Pfam" id="PF04195"/>
    </source>
</evidence>
<feature type="non-terminal residue" evidence="2">
    <location>
        <position position="1"/>
    </location>
</feature>
<proteinExistence type="predicted"/>
<comment type="caution">
    <text evidence="2">The sequence shown here is derived from an EMBL/GenBank/DDBJ whole genome shotgun (WGS) entry which is preliminary data.</text>
</comment>
<keyword evidence="3" id="KW-1185">Reference proteome</keyword>
<evidence type="ECO:0000313" key="3">
    <source>
        <dbReference type="Proteomes" id="UP000257109"/>
    </source>
</evidence>
<dbReference type="InterPro" id="IPR007321">
    <property type="entry name" value="Transposase_28"/>
</dbReference>
<dbReference type="Proteomes" id="UP000257109">
    <property type="component" value="Unassembled WGS sequence"/>
</dbReference>
<dbReference type="EMBL" id="QJKJ01002165">
    <property type="protein sequence ID" value="RDY03986.1"/>
    <property type="molecule type" value="Genomic_DNA"/>
</dbReference>
<gene>
    <name evidence="2" type="ORF">CR513_12360</name>
</gene>
<name>A0A371HMH6_MUCPR</name>
<dbReference type="AlphaFoldDB" id="A0A371HMH6"/>
<organism evidence="2 3">
    <name type="scientific">Mucuna pruriens</name>
    <name type="common">Velvet bean</name>
    <name type="synonym">Dolichos pruriens</name>
    <dbReference type="NCBI Taxonomy" id="157652"/>
    <lineage>
        <taxon>Eukaryota</taxon>
        <taxon>Viridiplantae</taxon>
        <taxon>Streptophyta</taxon>
        <taxon>Embryophyta</taxon>
        <taxon>Tracheophyta</taxon>
        <taxon>Spermatophyta</taxon>
        <taxon>Magnoliopsida</taxon>
        <taxon>eudicotyledons</taxon>
        <taxon>Gunneridae</taxon>
        <taxon>Pentapetalae</taxon>
        <taxon>rosids</taxon>
        <taxon>fabids</taxon>
        <taxon>Fabales</taxon>
        <taxon>Fabaceae</taxon>
        <taxon>Papilionoideae</taxon>
        <taxon>50 kb inversion clade</taxon>
        <taxon>NPAAA clade</taxon>
        <taxon>indigoferoid/millettioid clade</taxon>
        <taxon>Phaseoleae</taxon>
        <taxon>Mucuna</taxon>
    </lineage>
</organism>
<evidence type="ECO:0000313" key="2">
    <source>
        <dbReference type="EMBL" id="RDY03986.1"/>
    </source>
</evidence>
<accession>A0A371HMH6</accession>
<reference evidence="2" key="1">
    <citation type="submission" date="2018-05" db="EMBL/GenBank/DDBJ databases">
        <title>Draft genome of Mucuna pruriens seed.</title>
        <authorList>
            <person name="Nnadi N.E."/>
            <person name="Vos R."/>
            <person name="Hasami M.H."/>
            <person name="Devisetty U.K."/>
            <person name="Aguiy J.C."/>
        </authorList>
    </citation>
    <scope>NUCLEOTIDE SEQUENCE [LARGE SCALE GENOMIC DNA]</scope>
    <source>
        <strain evidence="2">JCA_2017</strain>
    </source>
</reference>
<sequence length="602" mass="66133">MEFRVGEHFRPSIQYFRLLLNLDLGFLPRLLCVVVGQGGSYEDSVPDSFGVQQLPPLYFCSSKVETGCPIGAQSLGRSLDLLDARPRLSLGVQKLDCLLGSRFDLIQTGLSVGVQTVSWGRGFDFLKLDCLLGSRFDLIEAGLSLGVQTIYWGPGFRFDLIEIGNWDNRCLCVLPSSCRRLISRLGFDSLAAGSDLHMSGLDWDGLELGLLTLAQAAGARLLGGVMIAPFQGSRASLIKGCEIPRLTFIALVALLVLRKGVFFSKGHVFFAAAFRYLSSFQECLHTFIKMSSTSSFETYSFSSSSSSLGSEALEAMPIAVAEGASSQAPVSTTPEVNPLAWVHKDVLDNHSKMTCSEVESFAKGGKWVCNPHARRFTMVCCGKKEQVCHVAKEGEELFIYMYETMLLDLGVTLPFDFFVADVLRALGIDPSRLHSNGWAAIQAFKVVCLALGVLPSALVFLNHYTTRVGQSVGWLSLAPLPNTGLFTSYTASYKGFKSRFVKIKVVEAGCFCVDPRPLPLYWREPPKFKGLLRSQLSLAAKVDLQLLDSLLQGNELQGYCVLGIYQNVTYHLKSEFLCSGMLKKQGVDMAELIRKARLTKEA</sequence>
<feature type="domain" description="Transposase (putative) gypsy type" evidence="1">
    <location>
        <begin position="408"/>
        <end position="466"/>
    </location>
</feature>
<protein>
    <recommendedName>
        <fullName evidence="1">Transposase (putative) gypsy type domain-containing protein</fullName>
    </recommendedName>
</protein>
<dbReference type="OrthoDB" id="1436751at2759"/>